<dbReference type="Proteomes" id="UP000828941">
    <property type="component" value="Chromosome 11"/>
</dbReference>
<protein>
    <submittedName>
        <fullName evidence="1">Uncharacterized protein</fullName>
    </submittedName>
</protein>
<reference evidence="1 2" key="1">
    <citation type="journal article" date="2022" name="DNA Res.">
        <title>Chromosomal-level genome assembly of the orchid tree Bauhinia variegata (Leguminosae; Cercidoideae) supports the allotetraploid origin hypothesis of Bauhinia.</title>
        <authorList>
            <person name="Zhong Y."/>
            <person name="Chen Y."/>
            <person name="Zheng D."/>
            <person name="Pang J."/>
            <person name="Liu Y."/>
            <person name="Luo S."/>
            <person name="Meng S."/>
            <person name="Qian L."/>
            <person name="Wei D."/>
            <person name="Dai S."/>
            <person name="Zhou R."/>
        </authorList>
    </citation>
    <scope>NUCLEOTIDE SEQUENCE [LARGE SCALE GENOMIC DNA]</scope>
    <source>
        <strain evidence="1">BV-YZ2020</strain>
    </source>
</reference>
<evidence type="ECO:0000313" key="2">
    <source>
        <dbReference type="Proteomes" id="UP000828941"/>
    </source>
</evidence>
<gene>
    <name evidence="1" type="ORF">L6164_027188</name>
</gene>
<proteinExistence type="predicted"/>
<organism evidence="1 2">
    <name type="scientific">Bauhinia variegata</name>
    <name type="common">Purple orchid tree</name>
    <name type="synonym">Phanera variegata</name>
    <dbReference type="NCBI Taxonomy" id="167791"/>
    <lineage>
        <taxon>Eukaryota</taxon>
        <taxon>Viridiplantae</taxon>
        <taxon>Streptophyta</taxon>
        <taxon>Embryophyta</taxon>
        <taxon>Tracheophyta</taxon>
        <taxon>Spermatophyta</taxon>
        <taxon>Magnoliopsida</taxon>
        <taxon>eudicotyledons</taxon>
        <taxon>Gunneridae</taxon>
        <taxon>Pentapetalae</taxon>
        <taxon>rosids</taxon>
        <taxon>fabids</taxon>
        <taxon>Fabales</taxon>
        <taxon>Fabaceae</taxon>
        <taxon>Cercidoideae</taxon>
        <taxon>Cercideae</taxon>
        <taxon>Bauhiniinae</taxon>
        <taxon>Bauhinia</taxon>
    </lineage>
</organism>
<keyword evidence="2" id="KW-1185">Reference proteome</keyword>
<name>A0ACB9LSE6_BAUVA</name>
<dbReference type="EMBL" id="CM039436">
    <property type="protein sequence ID" value="KAI4314261.1"/>
    <property type="molecule type" value="Genomic_DNA"/>
</dbReference>
<accession>A0ACB9LSE6</accession>
<evidence type="ECO:0000313" key="1">
    <source>
        <dbReference type="EMBL" id="KAI4314261.1"/>
    </source>
</evidence>
<sequence>MSLNVMLQPWLLLSLVFVSVIPIYHCQLVSAPESPIQPPPAAPEQQAPPASTSSSSKGKIAKAVAGTAAGTFVVSGLLYFLIHRYLRARRKKEVANSSSAGVRRVVPQVDDQFERIEGNLRGLIIDENGLDVIYWKKLEENSEKGLRKEVLNRAQKNEQELEDEDGDGDDIEKGNQRKKSEPVHEIPLLRGKSSTSHIAILPEENEANRVKRRTPPAPPPASAVAAPKDVGKLDSPAQPFTPPPPPSSPFTSSANAKQKNPATPPPPPSISVRKSPAPPSPPPPASPVVASLRPSSKPAPTPYEMPAKNKEHKTPSGEDVSESGNDQVKLKPLHWDKANTNGDHSMVWDKIDGGSVRFDQDLMVAMFGTVAINRISPKGKSNTTSPTRDVSAPSGKTFLLDPRKSQNIAIVLISLAVSREEILDALKQGQGLNADTLEKLSRVIPTEEEQSQILAYKGDPSSLAAAEAFLYDILKAVPSAFKRLNAMLFRLNYDSEILQIKESLQTLELGCKELRKKGIFDRLLEAVLKAGNHMNAGTSRGNAQAFNLTSLRNLSDVKSTDGQTTLLYFVVEEVVRYEGKRCVLNRNRSLNRSSSSSRNSNGGSNFENSASSEQREKEYITLGLPIVGGLSSEFSNVKKASLIDYNSLVGSISALSARIVEIRKIVSKCRNDREGKFVKEMEHFLENAEEELKLLRDEQTRIVQLVKKTTEYYQGGASKEMAENPIQLFVLVKDFLGMVDQACFEIARNLQKRKKTKPSSS</sequence>
<comment type="caution">
    <text evidence="1">The sequence shown here is derived from an EMBL/GenBank/DDBJ whole genome shotgun (WGS) entry which is preliminary data.</text>
</comment>